<evidence type="ECO:0000256" key="4">
    <source>
        <dbReference type="ARBA" id="ARBA00022840"/>
    </source>
</evidence>
<protein>
    <submittedName>
        <fullName evidence="6">Zinc ABC transporter ATP-binding protein ZurA</fullName>
    </submittedName>
</protein>
<reference evidence="7" key="1">
    <citation type="submission" date="2015-07" db="EMBL/GenBank/DDBJ databases">
        <title>Draft genome sequence of the purine-degrading Gottschalkia purinilyticum DSM 1384 (formerly Clostridium purinilyticum).</title>
        <authorList>
            <person name="Poehlein A."/>
            <person name="Schiel-Bengelsdorf B."/>
            <person name="Bengelsdorf F.R."/>
            <person name="Daniel R."/>
            <person name="Duerre P."/>
        </authorList>
    </citation>
    <scope>NUCLEOTIDE SEQUENCE [LARGE SCALE GENOMIC DNA]</scope>
    <source>
        <strain evidence="7">DSM 1384</strain>
    </source>
</reference>
<name>A0A0L0WDH9_GOTPU</name>
<dbReference type="RefSeq" id="WP_050354507.1">
    <property type="nucleotide sequence ID" value="NZ_LGSS01000003.1"/>
</dbReference>
<organism evidence="6 7">
    <name type="scientific">Gottschalkia purinilytica</name>
    <name type="common">Clostridium purinilyticum</name>
    <dbReference type="NCBI Taxonomy" id="1503"/>
    <lineage>
        <taxon>Bacteria</taxon>
        <taxon>Bacillati</taxon>
        <taxon>Bacillota</taxon>
        <taxon>Tissierellia</taxon>
        <taxon>Tissierellales</taxon>
        <taxon>Gottschalkiaceae</taxon>
        <taxon>Gottschalkia</taxon>
    </lineage>
</organism>
<evidence type="ECO:0000256" key="2">
    <source>
        <dbReference type="ARBA" id="ARBA00022448"/>
    </source>
</evidence>
<dbReference type="FunFam" id="3.40.50.300:FF:000134">
    <property type="entry name" value="Iron-enterobactin ABC transporter ATP-binding protein"/>
    <property type="match status" value="1"/>
</dbReference>
<evidence type="ECO:0000313" key="6">
    <source>
        <dbReference type="EMBL" id="KNF09534.1"/>
    </source>
</evidence>
<dbReference type="PROSITE" id="PS00211">
    <property type="entry name" value="ABC_TRANSPORTER_1"/>
    <property type="match status" value="1"/>
</dbReference>
<keyword evidence="3" id="KW-0547">Nucleotide-binding</keyword>
<keyword evidence="4 6" id="KW-0067">ATP-binding</keyword>
<dbReference type="EMBL" id="LGSS01000003">
    <property type="protein sequence ID" value="KNF09534.1"/>
    <property type="molecule type" value="Genomic_DNA"/>
</dbReference>
<dbReference type="Pfam" id="PF00005">
    <property type="entry name" value="ABC_tran"/>
    <property type="match status" value="1"/>
</dbReference>
<dbReference type="Gene3D" id="3.40.50.300">
    <property type="entry name" value="P-loop containing nucleotide triphosphate hydrolases"/>
    <property type="match status" value="1"/>
</dbReference>
<proteinExistence type="inferred from homology"/>
<dbReference type="GO" id="GO:0005524">
    <property type="term" value="F:ATP binding"/>
    <property type="evidence" value="ECO:0007669"/>
    <property type="project" value="UniProtKB-KW"/>
</dbReference>
<dbReference type="Proteomes" id="UP000037267">
    <property type="component" value="Unassembled WGS sequence"/>
</dbReference>
<dbReference type="SUPFAM" id="SSF52540">
    <property type="entry name" value="P-loop containing nucleoside triphosphate hydrolases"/>
    <property type="match status" value="1"/>
</dbReference>
<dbReference type="OrthoDB" id="9806726at2"/>
<dbReference type="PANTHER" id="PTHR42734:SF17">
    <property type="entry name" value="METAL TRANSPORT SYSTEM ATP-BINDING PROTEIN TM_0124-RELATED"/>
    <property type="match status" value="1"/>
</dbReference>
<keyword evidence="7" id="KW-1185">Reference proteome</keyword>
<dbReference type="PROSITE" id="PS50893">
    <property type="entry name" value="ABC_TRANSPORTER_2"/>
    <property type="match status" value="1"/>
</dbReference>
<dbReference type="InterPro" id="IPR003593">
    <property type="entry name" value="AAA+_ATPase"/>
</dbReference>
<gene>
    <name evidence="6" type="primary">zurA</name>
    <name evidence="6" type="ORF">CLPU_3c03140</name>
</gene>
<dbReference type="GO" id="GO:0016887">
    <property type="term" value="F:ATP hydrolysis activity"/>
    <property type="evidence" value="ECO:0007669"/>
    <property type="project" value="InterPro"/>
</dbReference>
<evidence type="ECO:0000313" key="7">
    <source>
        <dbReference type="Proteomes" id="UP000037267"/>
    </source>
</evidence>
<dbReference type="InterPro" id="IPR017871">
    <property type="entry name" value="ABC_transporter-like_CS"/>
</dbReference>
<evidence type="ECO:0000256" key="1">
    <source>
        <dbReference type="ARBA" id="ARBA00005417"/>
    </source>
</evidence>
<comment type="caution">
    <text evidence="6">The sequence shown here is derived from an EMBL/GenBank/DDBJ whole genome shotgun (WGS) entry which is preliminary data.</text>
</comment>
<keyword evidence="2" id="KW-0813">Transport</keyword>
<dbReference type="InterPro" id="IPR050153">
    <property type="entry name" value="Metal_Ion_Import_ABC"/>
</dbReference>
<dbReference type="PATRIC" id="fig|1503.3.peg.2183"/>
<dbReference type="PANTHER" id="PTHR42734">
    <property type="entry name" value="METAL TRANSPORT SYSTEM ATP-BINDING PROTEIN TM_0124-RELATED"/>
    <property type="match status" value="1"/>
</dbReference>
<dbReference type="InterPro" id="IPR003439">
    <property type="entry name" value="ABC_transporter-like_ATP-bd"/>
</dbReference>
<dbReference type="CDD" id="cd03235">
    <property type="entry name" value="ABC_Metallic_Cations"/>
    <property type="match status" value="1"/>
</dbReference>
<evidence type="ECO:0000259" key="5">
    <source>
        <dbReference type="PROSITE" id="PS50893"/>
    </source>
</evidence>
<dbReference type="AlphaFoldDB" id="A0A0L0WDH9"/>
<dbReference type="InterPro" id="IPR027417">
    <property type="entry name" value="P-loop_NTPase"/>
</dbReference>
<accession>A0A0L0WDH9</accession>
<feature type="domain" description="ABC transporter" evidence="5">
    <location>
        <begin position="6"/>
        <end position="242"/>
    </location>
</feature>
<evidence type="ECO:0000256" key="3">
    <source>
        <dbReference type="ARBA" id="ARBA00022741"/>
    </source>
</evidence>
<dbReference type="SMART" id="SM00382">
    <property type="entry name" value="AAA"/>
    <property type="match status" value="1"/>
</dbReference>
<comment type="similarity">
    <text evidence="1">Belongs to the ABC transporter superfamily.</text>
</comment>
<dbReference type="STRING" id="1503.CLPU_3c03140"/>
<sequence>MSDIIVDIKNLNFSYDNNQVLKNINLKIYKGDYIGIIGSNGSAKSTLLKLMLGLLKPDSGEIKIFNKSINNFNSWHNIGYLSQQVRSFNSKFPATVEEVIGANLHSQMGFLKFLNKKHKKKIYEVLKIVDMEEYKDRLIGSLSGGQQQRVFIARLLISNPKIIFMDEPLVGVDIKSQGSFYRLMEKLNKEMGITLVMVTHDVGEISEKANKVACLNDGQIYFYDAKNFAKSKYLREIIENDMNKLGNYK</sequence>